<reference evidence="1" key="1">
    <citation type="submission" date="2020-01" db="EMBL/GenBank/DDBJ databases">
        <authorList>
            <person name="Mishra B."/>
        </authorList>
    </citation>
    <scope>NUCLEOTIDE SEQUENCE [LARGE SCALE GENOMIC DNA]</scope>
</reference>
<dbReference type="Proteomes" id="UP000467841">
    <property type="component" value="Unassembled WGS sequence"/>
</dbReference>
<evidence type="ECO:0000313" key="1">
    <source>
        <dbReference type="EMBL" id="CAA7029418.1"/>
    </source>
</evidence>
<proteinExistence type="predicted"/>
<keyword evidence="2" id="KW-1185">Reference proteome</keyword>
<gene>
    <name evidence="1" type="ORF">MERR_LOCUS16653</name>
</gene>
<dbReference type="EMBL" id="CACVBM020001081">
    <property type="protein sequence ID" value="CAA7029418.1"/>
    <property type="molecule type" value="Genomic_DNA"/>
</dbReference>
<sequence>MKIQPDPPILVSLHHAPSVKQVMGEASFFKDLEIPCLPNGPADPREQRSCAYSNRWYADLGLGDFESGGKGLGKGWDDVGGEGAQAPYFSCEAHWKKRCSVVSSLPQWRQHAVSMSPQLRRFSPIGFASCPSVHWNNRVPTVFASDIRGSRPSGMGHVDG</sequence>
<accession>A0A6D2IKC3</accession>
<dbReference type="AlphaFoldDB" id="A0A6D2IKC3"/>
<organism evidence="1 2">
    <name type="scientific">Microthlaspi erraticum</name>
    <dbReference type="NCBI Taxonomy" id="1685480"/>
    <lineage>
        <taxon>Eukaryota</taxon>
        <taxon>Viridiplantae</taxon>
        <taxon>Streptophyta</taxon>
        <taxon>Embryophyta</taxon>
        <taxon>Tracheophyta</taxon>
        <taxon>Spermatophyta</taxon>
        <taxon>Magnoliopsida</taxon>
        <taxon>eudicotyledons</taxon>
        <taxon>Gunneridae</taxon>
        <taxon>Pentapetalae</taxon>
        <taxon>rosids</taxon>
        <taxon>malvids</taxon>
        <taxon>Brassicales</taxon>
        <taxon>Brassicaceae</taxon>
        <taxon>Coluteocarpeae</taxon>
        <taxon>Microthlaspi</taxon>
    </lineage>
</organism>
<name>A0A6D2IKC3_9BRAS</name>
<evidence type="ECO:0000313" key="2">
    <source>
        <dbReference type="Proteomes" id="UP000467841"/>
    </source>
</evidence>
<protein>
    <submittedName>
        <fullName evidence="1">Uncharacterized protein</fullName>
    </submittedName>
</protein>
<comment type="caution">
    <text evidence="1">The sequence shown here is derived from an EMBL/GenBank/DDBJ whole genome shotgun (WGS) entry which is preliminary data.</text>
</comment>